<accession>A0A6J4P3K9</accession>
<evidence type="ECO:0000313" key="2">
    <source>
        <dbReference type="EMBL" id="CAA9405268.1"/>
    </source>
</evidence>
<evidence type="ECO:0000256" key="1">
    <source>
        <dbReference type="SAM" id="Phobius"/>
    </source>
</evidence>
<feature type="transmembrane region" description="Helical" evidence="1">
    <location>
        <begin position="12"/>
        <end position="35"/>
    </location>
</feature>
<dbReference type="InterPro" id="IPR021517">
    <property type="entry name" value="DUF3180"/>
</dbReference>
<dbReference type="Pfam" id="PF11377">
    <property type="entry name" value="DUF3180"/>
    <property type="match status" value="1"/>
</dbReference>
<keyword evidence="1" id="KW-0812">Transmembrane</keyword>
<name>A0A6J4P3K9_9ACTN</name>
<gene>
    <name evidence="2" type="ORF">AVDCRST_MAG60-2335</name>
</gene>
<feature type="transmembrane region" description="Helical" evidence="1">
    <location>
        <begin position="47"/>
        <end position="71"/>
    </location>
</feature>
<reference evidence="2" key="1">
    <citation type="submission" date="2020-02" db="EMBL/GenBank/DDBJ databases">
        <authorList>
            <person name="Meier V. D."/>
        </authorList>
    </citation>
    <scope>NUCLEOTIDE SEQUENCE</scope>
    <source>
        <strain evidence="2">AVDCRST_MAG60</strain>
    </source>
</reference>
<dbReference type="EMBL" id="CADCUN010000250">
    <property type="protein sequence ID" value="CAA9405268.1"/>
    <property type="molecule type" value="Genomic_DNA"/>
</dbReference>
<keyword evidence="1" id="KW-1133">Transmembrane helix</keyword>
<organism evidence="2">
    <name type="scientific">uncultured Nocardioides sp</name>
    <dbReference type="NCBI Taxonomy" id="198441"/>
    <lineage>
        <taxon>Bacteria</taxon>
        <taxon>Bacillati</taxon>
        <taxon>Actinomycetota</taxon>
        <taxon>Actinomycetes</taxon>
        <taxon>Propionibacteriales</taxon>
        <taxon>Nocardioidaceae</taxon>
        <taxon>Nocardioides</taxon>
        <taxon>environmental samples</taxon>
    </lineage>
</organism>
<proteinExistence type="predicted"/>
<feature type="transmembrane region" description="Helical" evidence="1">
    <location>
        <begin position="125"/>
        <end position="146"/>
    </location>
</feature>
<sequence>MTQAPEPPPGQLRPISAAALSIAGVLGLAAGWLWRPLMVRATGTAPLVSWVQALALVFVSLVLAYVAWHTWQTIQVQRRRLEGNGAVNRLVLARACAIVGALAAGGYAGYGITWLGDASELADQRLLRCSVAAIGGLLVVAASLVLERACRVPSDPPGP</sequence>
<protein>
    <submittedName>
        <fullName evidence="2">FIG027937: secreted protein</fullName>
    </submittedName>
</protein>
<keyword evidence="1" id="KW-0472">Membrane</keyword>
<dbReference type="AlphaFoldDB" id="A0A6J4P3K9"/>
<feature type="transmembrane region" description="Helical" evidence="1">
    <location>
        <begin position="91"/>
        <end position="113"/>
    </location>
</feature>